<dbReference type="AlphaFoldDB" id="A0A0S4JMG1"/>
<dbReference type="PANTHER" id="PTHR11927">
    <property type="entry name" value="GALACTOSIDE 2-L-FUCOSYLTRANSFERASE"/>
    <property type="match status" value="1"/>
</dbReference>
<dbReference type="GO" id="GO:0016020">
    <property type="term" value="C:membrane"/>
    <property type="evidence" value="ECO:0007669"/>
    <property type="project" value="InterPro"/>
</dbReference>
<dbReference type="InterPro" id="IPR002516">
    <property type="entry name" value="Glyco_trans_11"/>
</dbReference>
<keyword evidence="5" id="KW-1185">Reference proteome</keyword>
<dbReference type="OrthoDB" id="3226at2759"/>
<dbReference type="VEuPathDB" id="TriTrypDB:BSAL_31355"/>
<dbReference type="GO" id="GO:0008107">
    <property type="term" value="F:galactoside 2-alpha-L-fucosyltransferase activity"/>
    <property type="evidence" value="ECO:0007669"/>
    <property type="project" value="InterPro"/>
</dbReference>
<accession>A0A0S4JMG1</accession>
<evidence type="ECO:0000313" key="4">
    <source>
        <dbReference type="EMBL" id="CUG91331.1"/>
    </source>
</evidence>
<name>A0A0S4JMG1_BODSA</name>
<evidence type="ECO:0000256" key="1">
    <source>
        <dbReference type="ARBA" id="ARBA00022676"/>
    </source>
</evidence>
<reference evidence="5" key="1">
    <citation type="submission" date="2015-09" db="EMBL/GenBank/DDBJ databases">
        <authorList>
            <consortium name="Pathogen Informatics"/>
        </authorList>
    </citation>
    <scope>NUCLEOTIDE SEQUENCE [LARGE SCALE GENOMIC DNA]</scope>
    <source>
        <strain evidence="5">Lake Konstanz</strain>
    </source>
</reference>
<sequence>MLVLSRLDLFGCLPIVQKSTTREMHRGGGPLLTTNVVGGLGNQLFLLANLISTASRHRNAHPHHHTPLQMAVPRVSSSDSCGPPRPVYWDSLFQNLTTGAGVALVPSLPRDYKTVVVPEKRPVVPVTLPNEQNHHNDDVIYSLTGFFQSHIYFGGGADHEEASSSRASNGGDVLLSLLPTHYRRGAQTHLHANYLPAGVAPEKCHTVGVHIRRGDYLAIRDVFPILEFDYYDLALRTLLGPVLYKAPYALSPPTPVSSKQADGRSATTEGILFPTPTSAVGHQATRVLLFSEDAVYANALAGTWRVKYPGIYVAHVDPTHELSSSVERSFSSAGGGAHDSNNNNSSVAAPAAPPPPPRDVVELLMMTQCDDLIIANSSFSWWGAYWNRCPGRRVVAPTKWFVADPFPSAAHLYPKEWILL</sequence>
<dbReference type="OMA" id="WGAYLNR"/>
<evidence type="ECO:0000256" key="2">
    <source>
        <dbReference type="ARBA" id="ARBA00022679"/>
    </source>
</evidence>
<evidence type="ECO:0000313" key="5">
    <source>
        <dbReference type="Proteomes" id="UP000051952"/>
    </source>
</evidence>
<keyword evidence="2 4" id="KW-0808">Transferase</keyword>
<gene>
    <name evidence="4" type="ORF">BSAL_31355</name>
</gene>
<dbReference type="EMBL" id="CYKH01001907">
    <property type="protein sequence ID" value="CUG91331.1"/>
    <property type="molecule type" value="Genomic_DNA"/>
</dbReference>
<organism evidence="4 5">
    <name type="scientific">Bodo saltans</name>
    <name type="common">Flagellated protozoan</name>
    <dbReference type="NCBI Taxonomy" id="75058"/>
    <lineage>
        <taxon>Eukaryota</taxon>
        <taxon>Discoba</taxon>
        <taxon>Euglenozoa</taxon>
        <taxon>Kinetoplastea</taxon>
        <taxon>Metakinetoplastina</taxon>
        <taxon>Eubodonida</taxon>
        <taxon>Bodonidae</taxon>
        <taxon>Bodo</taxon>
    </lineage>
</organism>
<dbReference type="Proteomes" id="UP000051952">
    <property type="component" value="Unassembled WGS sequence"/>
</dbReference>
<dbReference type="Pfam" id="PF01531">
    <property type="entry name" value="Glyco_transf_11"/>
    <property type="match status" value="1"/>
</dbReference>
<evidence type="ECO:0000256" key="3">
    <source>
        <dbReference type="SAM" id="MobiDB-lite"/>
    </source>
</evidence>
<dbReference type="GO" id="GO:0005975">
    <property type="term" value="P:carbohydrate metabolic process"/>
    <property type="evidence" value="ECO:0007669"/>
    <property type="project" value="InterPro"/>
</dbReference>
<protein>
    <submittedName>
        <fullName evidence="4">Glycosyltransferase, putative</fullName>
    </submittedName>
</protein>
<dbReference type="PANTHER" id="PTHR11927:SF9">
    <property type="entry name" value="L-FUCOSYLTRANSFERASE"/>
    <property type="match status" value="1"/>
</dbReference>
<proteinExistence type="predicted"/>
<keyword evidence="1" id="KW-0328">Glycosyltransferase</keyword>
<feature type="region of interest" description="Disordered" evidence="3">
    <location>
        <begin position="327"/>
        <end position="355"/>
    </location>
</feature>